<accession>A0A6D2ILG5</accession>
<sequence>MRDLQEEEPELDRAEDRAEIKLKIRSRRVRFG</sequence>
<dbReference type="Proteomes" id="UP000467841">
    <property type="component" value="Unassembled WGS sequence"/>
</dbReference>
<organism evidence="1 2">
    <name type="scientific">Microthlaspi erraticum</name>
    <dbReference type="NCBI Taxonomy" id="1685480"/>
    <lineage>
        <taxon>Eukaryota</taxon>
        <taxon>Viridiplantae</taxon>
        <taxon>Streptophyta</taxon>
        <taxon>Embryophyta</taxon>
        <taxon>Tracheophyta</taxon>
        <taxon>Spermatophyta</taxon>
        <taxon>Magnoliopsida</taxon>
        <taxon>eudicotyledons</taxon>
        <taxon>Gunneridae</taxon>
        <taxon>Pentapetalae</taxon>
        <taxon>rosids</taxon>
        <taxon>malvids</taxon>
        <taxon>Brassicales</taxon>
        <taxon>Brassicaceae</taxon>
        <taxon>Coluteocarpeae</taxon>
        <taxon>Microthlaspi</taxon>
    </lineage>
</organism>
<keyword evidence="2" id="KW-1185">Reference proteome</keyword>
<feature type="non-terminal residue" evidence="1">
    <location>
        <position position="32"/>
    </location>
</feature>
<reference evidence="1" key="1">
    <citation type="submission" date="2020-01" db="EMBL/GenBank/DDBJ databases">
        <authorList>
            <person name="Mishra B."/>
        </authorList>
    </citation>
    <scope>NUCLEOTIDE SEQUENCE [LARGE SCALE GENOMIC DNA]</scope>
</reference>
<dbReference type="EMBL" id="CACVBM020001069">
    <property type="protein sequence ID" value="CAA7028447.1"/>
    <property type="molecule type" value="Genomic_DNA"/>
</dbReference>
<evidence type="ECO:0000313" key="2">
    <source>
        <dbReference type="Proteomes" id="UP000467841"/>
    </source>
</evidence>
<gene>
    <name evidence="1" type="ORF">MERR_LOCUS15682</name>
</gene>
<comment type="caution">
    <text evidence="1">The sequence shown here is derived from an EMBL/GenBank/DDBJ whole genome shotgun (WGS) entry which is preliminary data.</text>
</comment>
<proteinExistence type="predicted"/>
<evidence type="ECO:0000313" key="1">
    <source>
        <dbReference type="EMBL" id="CAA7028447.1"/>
    </source>
</evidence>
<dbReference type="AlphaFoldDB" id="A0A6D2ILG5"/>
<protein>
    <submittedName>
        <fullName evidence="1">Uncharacterized protein</fullName>
    </submittedName>
</protein>
<name>A0A6D2ILG5_9BRAS</name>